<dbReference type="Proteomes" id="UP000301498">
    <property type="component" value="Segment"/>
</dbReference>
<dbReference type="CDD" id="cd19958">
    <property type="entry name" value="pyocin_knob"/>
    <property type="match status" value="1"/>
</dbReference>
<proteinExistence type="predicted"/>
<evidence type="ECO:0000313" key="2">
    <source>
        <dbReference type="Proteomes" id="UP000301498"/>
    </source>
</evidence>
<name>A0A4P8N1T6_9CAUD</name>
<organism evidence="1 2">
    <name type="scientific">Rheinheimera phage Barba8S</name>
    <dbReference type="NCBI Taxonomy" id="2849600"/>
    <lineage>
        <taxon>Viruses</taxon>
        <taxon>Duplodnaviria</taxon>
        <taxon>Heunggongvirae</taxon>
        <taxon>Uroviricota</taxon>
        <taxon>Caudoviricetes</taxon>
        <taxon>Barbavirus</taxon>
        <taxon>Barbavirus barba8S</taxon>
    </lineage>
</organism>
<reference evidence="1 2" key="1">
    <citation type="submission" date="2019-03" db="EMBL/GenBank/DDBJ databases">
        <title>Genomic and seasonal variations among aquatic phages infecting the Baltic Sea Gammaproteobacteria Rheinheimera sp. bal341.</title>
        <authorList>
            <person name="Nilsson E."/>
            <person name="Li K."/>
            <person name="Fridlund J."/>
            <person name="Sulcius S."/>
            <person name="Bunse C."/>
            <person name="Karlsson C.M.G."/>
            <person name="Lindh M."/>
            <person name="Lundin D."/>
            <person name="Pinhassi J."/>
            <person name="Holmfeldt K."/>
        </authorList>
    </citation>
    <scope>NUCLEOTIDE SEQUENCE [LARGE SCALE GENOMIC DNA]</scope>
</reference>
<protein>
    <submittedName>
        <fullName evidence="1">Tail fiber</fullName>
    </submittedName>
</protein>
<accession>A0A4P8N1T6</accession>
<gene>
    <name evidence="1" type="ORF">Barba8S_gp123</name>
</gene>
<dbReference type="EMBL" id="MK719714">
    <property type="protein sequence ID" value="QCQ59754.1"/>
    <property type="molecule type" value="Genomic_DNA"/>
</dbReference>
<keyword evidence="2" id="KW-1185">Reference proteome</keyword>
<evidence type="ECO:0000313" key="1">
    <source>
        <dbReference type="EMBL" id="QCQ59754.1"/>
    </source>
</evidence>
<sequence>MAFEKFPPTNASEAVAVFKQDAIIVHDVAHGDENAEVLTENGLIPSIAKFIKDTNERIGDGLVNIEHSVTTNRDAVDSHPISAITGLQTALDAKVDTSAFGTAASADLTTSATDTTAGRVTKVGDGGILSSSVPSVVLNIALTSGIYRYGSSDPQSPNAELGETLLSGVIVVLPTTSAAVLQVAYSNSTNAGLRRIYIRYGTTDSWSTWNKQLAVGDYGLGTEFLAAAATRPPSNDANLITVTGFYGTDSVTLGLPALAGGASTLRCGLLALATGSDDFQFIFTSRNTDQVFYGRKVAAGAITWNELIHTGNESTALAKDYAISVAADATLEINKKYYIAGGTTYTLPSGTGLPNGTAISVRRRISVVPTIQTTGGQTIRIGTGDIAYQTDTSITFDINAELIFVWTGSVWEI</sequence>